<evidence type="ECO:0000313" key="2">
    <source>
        <dbReference type="EMBL" id="KAF7380111.1"/>
    </source>
</evidence>
<organism evidence="2 3">
    <name type="scientific">Vespula vulgaris</name>
    <name type="common">Yellow jacket</name>
    <name type="synonym">Wasp</name>
    <dbReference type="NCBI Taxonomy" id="7454"/>
    <lineage>
        <taxon>Eukaryota</taxon>
        <taxon>Metazoa</taxon>
        <taxon>Ecdysozoa</taxon>
        <taxon>Arthropoda</taxon>
        <taxon>Hexapoda</taxon>
        <taxon>Insecta</taxon>
        <taxon>Pterygota</taxon>
        <taxon>Neoptera</taxon>
        <taxon>Endopterygota</taxon>
        <taxon>Hymenoptera</taxon>
        <taxon>Apocrita</taxon>
        <taxon>Aculeata</taxon>
        <taxon>Vespoidea</taxon>
        <taxon>Vespidae</taxon>
        <taxon>Vespinae</taxon>
        <taxon>Vespula</taxon>
    </lineage>
</organism>
<gene>
    <name evidence="2" type="ORF">HZH66_014466</name>
</gene>
<keyword evidence="3" id="KW-1185">Reference proteome</keyword>
<dbReference type="AlphaFoldDB" id="A0A834J2T3"/>
<sequence>MVIVSSSHYVSFEIITEDEERDTKAKQRKGKGRVQGNLSILKGRNDIEFVRREDPQLSSTPLPPFFSFKIISDVSKTEKQAGKQASKQASKQARKEASELSE</sequence>
<dbReference type="EMBL" id="JACSEA010000022">
    <property type="protein sequence ID" value="KAF7380111.1"/>
    <property type="molecule type" value="Genomic_DNA"/>
</dbReference>
<name>A0A834J2T3_VESVU</name>
<accession>A0A834J2T3</accession>
<evidence type="ECO:0000256" key="1">
    <source>
        <dbReference type="SAM" id="MobiDB-lite"/>
    </source>
</evidence>
<feature type="compositionally biased region" description="Basic and acidic residues" evidence="1">
    <location>
        <begin position="93"/>
        <end position="102"/>
    </location>
</feature>
<protein>
    <submittedName>
        <fullName evidence="2">Uncharacterized protein</fullName>
    </submittedName>
</protein>
<evidence type="ECO:0000313" key="3">
    <source>
        <dbReference type="Proteomes" id="UP000614350"/>
    </source>
</evidence>
<dbReference type="Proteomes" id="UP000614350">
    <property type="component" value="Unassembled WGS sequence"/>
</dbReference>
<comment type="caution">
    <text evidence="2">The sequence shown here is derived from an EMBL/GenBank/DDBJ whole genome shotgun (WGS) entry which is preliminary data.</text>
</comment>
<reference evidence="2" key="1">
    <citation type="journal article" date="2020" name="G3 (Bethesda)">
        <title>High-Quality Assemblies for Three Invasive Social Wasps from the &lt;i&gt;Vespula&lt;/i&gt; Genus.</title>
        <authorList>
            <person name="Harrop T.W.R."/>
            <person name="Guhlin J."/>
            <person name="McLaughlin G.M."/>
            <person name="Permina E."/>
            <person name="Stockwell P."/>
            <person name="Gilligan J."/>
            <person name="Le Lec M.F."/>
            <person name="Gruber M.A.M."/>
            <person name="Quinn O."/>
            <person name="Lovegrove M."/>
            <person name="Duncan E.J."/>
            <person name="Remnant E.J."/>
            <person name="Van Eeckhoven J."/>
            <person name="Graham B."/>
            <person name="Knapp R.A."/>
            <person name="Langford K.W."/>
            <person name="Kronenberg Z."/>
            <person name="Press M.O."/>
            <person name="Eacker S.M."/>
            <person name="Wilson-Rankin E.E."/>
            <person name="Purcell J."/>
            <person name="Lester P.J."/>
            <person name="Dearden P.K."/>
        </authorList>
    </citation>
    <scope>NUCLEOTIDE SEQUENCE</scope>
    <source>
        <strain evidence="2">Marl-1</strain>
    </source>
</reference>
<feature type="region of interest" description="Disordered" evidence="1">
    <location>
        <begin position="77"/>
        <end position="102"/>
    </location>
</feature>
<proteinExistence type="predicted"/>